<keyword evidence="3" id="KW-1185">Reference proteome</keyword>
<sequence>MNKHAKMNQCCMKLVCNGCSLAARKRGIYDRCPFCRTPHPVDEASALVMIQKRVCKRDAEAIYHLGTKHFHGQLGLTNDVPRAVEMWTEAAELGSVEAHFMLGVAYYYGDGVEEDKPRGIQHWQEAAMKGHVISRHLLGIAEFNNENCALAVRHLMISAKMGHDKSLNNIKEMFMLGHATKAQYAEALRGYGDAAEEMKSHQREEAKGLGF</sequence>
<comment type="similarity">
    <text evidence="1">Belongs to the sel-1 family.</text>
</comment>
<name>K0R3D6_THAOC</name>
<dbReference type="OrthoDB" id="272077at2759"/>
<dbReference type="Proteomes" id="UP000266841">
    <property type="component" value="Unassembled WGS sequence"/>
</dbReference>
<dbReference type="InterPro" id="IPR006597">
    <property type="entry name" value="Sel1-like"/>
</dbReference>
<dbReference type="PANTHER" id="PTHR11102:SF160">
    <property type="entry name" value="ERAD-ASSOCIATED E3 UBIQUITIN-PROTEIN LIGASE COMPONENT HRD3"/>
    <property type="match status" value="1"/>
</dbReference>
<organism evidence="2 3">
    <name type="scientific">Thalassiosira oceanica</name>
    <name type="common">Marine diatom</name>
    <dbReference type="NCBI Taxonomy" id="159749"/>
    <lineage>
        <taxon>Eukaryota</taxon>
        <taxon>Sar</taxon>
        <taxon>Stramenopiles</taxon>
        <taxon>Ochrophyta</taxon>
        <taxon>Bacillariophyta</taxon>
        <taxon>Coscinodiscophyceae</taxon>
        <taxon>Thalassiosirophycidae</taxon>
        <taxon>Thalassiosirales</taxon>
        <taxon>Thalassiosiraceae</taxon>
        <taxon>Thalassiosira</taxon>
    </lineage>
</organism>
<dbReference type="AlphaFoldDB" id="K0R3D6"/>
<evidence type="ECO:0000313" key="3">
    <source>
        <dbReference type="Proteomes" id="UP000266841"/>
    </source>
</evidence>
<gene>
    <name evidence="2" type="ORF">THAOC_33904</name>
</gene>
<dbReference type="SUPFAM" id="SSF81901">
    <property type="entry name" value="HCP-like"/>
    <property type="match status" value="1"/>
</dbReference>
<proteinExistence type="inferred from homology"/>
<evidence type="ECO:0000256" key="1">
    <source>
        <dbReference type="ARBA" id="ARBA00038101"/>
    </source>
</evidence>
<comment type="caution">
    <text evidence="2">The sequence shown here is derived from an EMBL/GenBank/DDBJ whole genome shotgun (WGS) entry which is preliminary data.</text>
</comment>
<dbReference type="EMBL" id="AGNL01047006">
    <property type="protein sequence ID" value="EJK47378.1"/>
    <property type="molecule type" value="Genomic_DNA"/>
</dbReference>
<dbReference type="InterPro" id="IPR050767">
    <property type="entry name" value="Sel1_AlgK"/>
</dbReference>
<dbReference type="SMART" id="SM00671">
    <property type="entry name" value="SEL1"/>
    <property type="match status" value="3"/>
</dbReference>
<dbReference type="Pfam" id="PF08238">
    <property type="entry name" value="Sel1"/>
    <property type="match status" value="2"/>
</dbReference>
<accession>K0R3D6</accession>
<dbReference type="Gene3D" id="1.25.40.10">
    <property type="entry name" value="Tetratricopeptide repeat domain"/>
    <property type="match status" value="1"/>
</dbReference>
<dbReference type="PANTHER" id="PTHR11102">
    <property type="entry name" value="SEL-1-LIKE PROTEIN"/>
    <property type="match status" value="1"/>
</dbReference>
<reference evidence="2 3" key="1">
    <citation type="journal article" date="2012" name="Genome Biol.">
        <title>Genome and low-iron response of an oceanic diatom adapted to chronic iron limitation.</title>
        <authorList>
            <person name="Lommer M."/>
            <person name="Specht M."/>
            <person name="Roy A.S."/>
            <person name="Kraemer L."/>
            <person name="Andreson R."/>
            <person name="Gutowska M.A."/>
            <person name="Wolf J."/>
            <person name="Bergner S.V."/>
            <person name="Schilhabel M.B."/>
            <person name="Klostermeier U.C."/>
            <person name="Beiko R.G."/>
            <person name="Rosenstiel P."/>
            <person name="Hippler M."/>
            <person name="Laroche J."/>
        </authorList>
    </citation>
    <scope>NUCLEOTIDE SEQUENCE [LARGE SCALE GENOMIC DNA]</scope>
    <source>
        <strain evidence="2 3">CCMP1005</strain>
    </source>
</reference>
<dbReference type="InterPro" id="IPR011990">
    <property type="entry name" value="TPR-like_helical_dom_sf"/>
</dbReference>
<protein>
    <submittedName>
        <fullName evidence="2">Uncharacterized protein</fullName>
    </submittedName>
</protein>
<evidence type="ECO:0000313" key="2">
    <source>
        <dbReference type="EMBL" id="EJK47378.1"/>
    </source>
</evidence>